<reference evidence="1" key="2">
    <citation type="journal article" date="2015" name="Fish Shellfish Immunol.">
        <title>Early steps in the European eel (Anguilla anguilla)-Vibrio vulnificus interaction in the gills: Role of the RtxA13 toxin.</title>
        <authorList>
            <person name="Callol A."/>
            <person name="Pajuelo D."/>
            <person name="Ebbesson L."/>
            <person name="Teles M."/>
            <person name="MacKenzie S."/>
            <person name="Amaro C."/>
        </authorList>
    </citation>
    <scope>NUCLEOTIDE SEQUENCE</scope>
</reference>
<accession>A0A0E9TGJ3</accession>
<dbReference type="AlphaFoldDB" id="A0A0E9TGJ3"/>
<dbReference type="EMBL" id="GBXM01055808">
    <property type="protein sequence ID" value="JAH52769.1"/>
    <property type="molecule type" value="Transcribed_RNA"/>
</dbReference>
<organism evidence="1">
    <name type="scientific">Anguilla anguilla</name>
    <name type="common">European freshwater eel</name>
    <name type="synonym">Muraena anguilla</name>
    <dbReference type="NCBI Taxonomy" id="7936"/>
    <lineage>
        <taxon>Eukaryota</taxon>
        <taxon>Metazoa</taxon>
        <taxon>Chordata</taxon>
        <taxon>Craniata</taxon>
        <taxon>Vertebrata</taxon>
        <taxon>Euteleostomi</taxon>
        <taxon>Actinopterygii</taxon>
        <taxon>Neopterygii</taxon>
        <taxon>Teleostei</taxon>
        <taxon>Anguilliformes</taxon>
        <taxon>Anguillidae</taxon>
        <taxon>Anguilla</taxon>
    </lineage>
</organism>
<protein>
    <submittedName>
        <fullName evidence="1">Uncharacterized protein</fullName>
    </submittedName>
</protein>
<sequence>MTSSHVLTLKSDSLITYAYSVDKQNNVIL</sequence>
<reference evidence="1" key="1">
    <citation type="submission" date="2014-11" db="EMBL/GenBank/DDBJ databases">
        <authorList>
            <person name="Amaro Gonzalez C."/>
        </authorList>
    </citation>
    <scope>NUCLEOTIDE SEQUENCE</scope>
</reference>
<name>A0A0E9TGJ3_ANGAN</name>
<evidence type="ECO:0000313" key="1">
    <source>
        <dbReference type="EMBL" id="JAH52769.1"/>
    </source>
</evidence>
<proteinExistence type="predicted"/>